<evidence type="ECO:0000313" key="9">
    <source>
        <dbReference type="Proteomes" id="UP000473089"/>
    </source>
</evidence>
<feature type="transmembrane region" description="Helical" evidence="6">
    <location>
        <begin position="360"/>
        <end position="382"/>
    </location>
</feature>
<evidence type="ECO:0000256" key="6">
    <source>
        <dbReference type="SAM" id="Phobius"/>
    </source>
</evidence>
<keyword evidence="2" id="KW-1003">Cell membrane</keyword>
<keyword evidence="4 6" id="KW-1133">Transmembrane helix</keyword>
<feature type="transmembrane region" description="Helical" evidence="6">
    <location>
        <begin position="20"/>
        <end position="38"/>
    </location>
</feature>
<name>A0A6M0T2C2_CLOBO</name>
<dbReference type="InterPro" id="IPR003838">
    <property type="entry name" value="ABC3_permease_C"/>
</dbReference>
<keyword evidence="5 6" id="KW-0472">Membrane</keyword>
<protein>
    <submittedName>
        <fullName evidence="8">ABC transporter permease</fullName>
    </submittedName>
</protein>
<comment type="subcellular location">
    <subcellularLocation>
        <location evidence="1">Cell membrane</location>
        <topology evidence="1">Multi-pass membrane protein</topology>
    </subcellularLocation>
</comment>
<dbReference type="PANTHER" id="PTHR30572:SF9">
    <property type="entry name" value="ABC TRANSPORTER PERMEASE PROTEIN"/>
    <property type="match status" value="1"/>
</dbReference>
<keyword evidence="3 6" id="KW-0812">Transmembrane</keyword>
<dbReference type="GO" id="GO:0022857">
    <property type="term" value="F:transmembrane transporter activity"/>
    <property type="evidence" value="ECO:0007669"/>
    <property type="project" value="TreeGrafter"/>
</dbReference>
<dbReference type="InterPro" id="IPR050250">
    <property type="entry name" value="Macrolide_Exporter_MacB"/>
</dbReference>
<evidence type="ECO:0000256" key="3">
    <source>
        <dbReference type="ARBA" id="ARBA00022692"/>
    </source>
</evidence>
<comment type="caution">
    <text evidence="8">The sequence shown here is derived from an EMBL/GenBank/DDBJ whole genome shotgun (WGS) entry which is preliminary data.</text>
</comment>
<dbReference type="AlphaFoldDB" id="A0A6M0T2C2"/>
<evidence type="ECO:0000256" key="2">
    <source>
        <dbReference type="ARBA" id="ARBA00022475"/>
    </source>
</evidence>
<dbReference type="PANTHER" id="PTHR30572">
    <property type="entry name" value="MEMBRANE COMPONENT OF TRANSPORTER-RELATED"/>
    <property type="match status" value="1"/>
</dbReference>
<dbReference type="Pfam" id="PF02687">
    <property type="entry name" value="FtsX"/>
    <property type="match status" value="1"/>
</dbReference>
<evidence type="ECO:0000313" key="8">
    <source>
        <dbReference type="EMBL" id="NFA61654.1"/>
    </source>
</evidence>
<dbReference type="EMBL" id="SGJP01000037">
    <property type="protein sequence ID" value="NFA61654.1"/>
    <property type="molecule type" value="Genomic_DNA"/>
</dbReference>
<proteinExistence type="predicted"/>
<dbReference type="GO" id="GO:0005886">
    <property type="term" value="C:plasma membrane"/>
    <property type="evidence" value="ECO:0007669"/>
    <property type="project" value="UniProtKB-SubCell"/>
</dbReference>
<feature type="transmembrane region" description="Helical" evidence="6">
    <location>
        <begin position="319"/>
        <end position="340"/>
    </location>
</feature>
<evidence type="ECO:0000256" key="1">
    <source>
        <dbReference type="ARBA" id="ARBA00004651"/>
    </source>
</evidence>
<evidence type="ECO:0000256" key="4">
    <source>
        <dbReference type="ARBA" id="ARBA00022989"/>
    </source>
</evidence>
<feature type="domain" description="ABC3 transporter permease C-terminal" evidence="7">
    <location>
        <begin position="318"/>
        <end position="468"/>
    </location>
</feature>
<evidence type="ECO:0000259" key="7">
    <source>
        <dbReference type="Pfam" id="PF02687"/>
    </source>
</evidence>
<dbReference type="PROSITE" id="PS51257">
    <property type="entry name" value="PROKAR_LIPOPROTEIN"/>
    <property type="match status" value="1"/>
</dbReference>
<evidence type="ECO:0000256" key="5">
    <source>
        <dbReference type="ARBA" id="ARBA00023136"/>
    </source>
</evidence>
<organism evidence="8 9">
    <name type="scientific">Clostridium botulinum</name>
    <dbReference type="NCBI Taxonomy" id="1491"/>
    <lineage>
        <taxon>Bacteria</taxon>
        <taxon>Bacillati</taxon>
        <taxon>Bacillota</taxon>
        <taxon>Clostridia</taxon>
        <taxon>Eubacteriales</taxon>
        <taxon>Clostridiaceae</taxon>
        <taxon>Clostridium</taxon>
    </lineage>
</organism>
<accession>A0A6M0T2C2</accession>
<reference evidence="8 9" key="1">
    <citation type="submission" date="2019-02" db="EMBL/GenBank/DDBJ databases">
        <title>Genome sequencing of Clostridium botulinum clinical isolates.</title>
        <authorList>
            <person name="Brunt J."/>
            <person name="Van Vliet A.H.M."/>
            <person name="Stringer S.C."/>
            <person name="Grant K.A."/>
            <person name="Carter A.C."/>
            <person name="Peck M.W."/>
        </authorList>
    </citation>
    <scope>NUCLEOTIDE SEQUENCE [LARGE SCALE GENOMIC DNA]</scope>
    <source>
        <strain evidence="8 9">R1125/03</strain>
    </source>
</reference>
<sequence length="476" mass="52654">MYILKNALKNITRNKGRNILLGIIMTAILSCVAISVIINTTSSQIIQSYKDKFGSEVYIQTDMKKLKEAMQSGKFDLNKGTGITNDLIRNLGKSEYLKETKITCKYYGVNDKLKALDQDEDNSQMGRVIVAGGDSGQELDSPNLFVIGNNKIENLEDFLKGYRKIVDGKMYSKKEEAIVSDEFAKLNNLKVGDIIEVKNTDKSKKYDPLKLKISGIYQDLATDKQDQQGFMPKMAINNKSNEILTSFDTLDSYNKKVKKDKDLFAIEARYFLKDPDLLSKFDKEAHEKGLSDMANVSTDKGNYDSIVKPVEGLQKISNVFMTLVLVFGGSVLILISILGIRERKYEIGVLRAMGMKKEQIVLGIIFETLFIIVVSLVGGLSIGSFSAQPISNILMKNQLKVQSEAMSDGFAVNMVSIGSNIKDATNATLTNLNVSLTGSAILAITAIALLLGVVSIGIGAIYIMRYEPMKILSERN</sequence>
<feature type="transmembrane region" description="Helical" evidence="6">
    <location>
        <begin position="440"/>
        <end position="463"/>
    </location>
</feature>
<dbReference type="Proteomes" id="UP000473089">
    <property type="component" value="Unassembled WGS sequence"/>
</dbReference>
<gene>
    <name evidence="8" type="ORF">EXM42_15070</name>
</gene>